<feature type="domain" description="Protein kinase" evidence="1">
    <location>
        <begin position="207"/>
        <end position="474"/>
    </location>
</feature>
<dbReference type="InterPro" id="IPR051681">
    <property type="entry name" value="Ser/Thr_Kinases-Pseudokinases"/>
</dbReference>
<evidence type="ECO:0000259" key="1">
    <source>
        <dbReference type="PROSITE" id="PS50011"/>
    </source>
</evidence>
<evidence type="ECO:0000313" key="3">
    <source>
        <dbReference type="Proteomes" id="UP001498398"/>
    </source>
</evidence>
<dbReference type="Gene3D" id="1.10.510.10">
    <property type="entry name" value="Transferase(Phosphotransferase) domain 1"/>
    <property type="match status" value="1"/>
</dbReference>
<reference evidence="2 3" key="1">
    <citation type="submission" date="2024-01" db="EMBL/GenBank/DDBJ databases">
        <title>A draft genome for the cacao thread blight pathogen Marasmiellus scandens.</title>
        <authorList>
            <person name="Baruah I.K."/>
            <person name="Leung J."/>
            <person name="Bukari Y."/>
            <person name="Amoako-Attah I."/>
            <person name="Meinhardt L.W."/>
            <person name="Bailey B.A."/>
            <person name="Cohen S.P."/>
        </authorList>
    </citation>
    <scope>NUCLEOTIDE SEQUENCE [LARGE SCALE GENOMIC DNA]</scope>
    <source>
        <strain evidence="2 3">GH-19</strain>
    </source>
</reference>
<dbReference type="Proteomes" id="UP001498398">
    <property type="component" value="Unassembled WGS sequence"/>
</dbReference>
<keyword evidence="3" id="KW-1185">Reference proteome</keyword>
<dbReference type="SUPFAM" id="SSF56112">
    <property type="entry name" value="Protein kinase-like (PK-like)"/>
    <property type="match status" value="1"/>
</dbReference>
<dbReference type="PROSITE" id="PS50011">
    <property type="entry name" value="PROTEIN_KINASE_DOM"/>
    <property type="match status" value="1"/>
</dbReference>
<dbReference type="InterPro" id="IPR011009">
    <property type="entry name" value="Kinase-like_dom_sf"/>
</dbReference>
<dbReference type="Pfam" id="PF07714">
    <property type="entry name" value="PK_Tyr_Ser-Thr"/>
    <property type="match status" value="1"/>
</dbReference>
<sequence>MPRTSENAVFEPGGTVIMTSGDTAVAVDAGSSENVVYLSNYGDTNILENKRPKDSGDIVASIRQAVSDLWDSPAGFQDFLSRLPDGFRAVCAYDRPNDSENDVIDLAIIINQCGEGQIYAPRPDSSEQNLLYHTVELRAVLSSAEPWSGFEHLTPRWAYGVAELLQLELSNSESSDSHRRKCLKYLRSLCRQFSILPPSYFLHDLVREGNYPISGGGFSDIYKGYSKSGPVCIKALRMFTNTTDIVQKFKDFSNEALVWKQLKHPNVLPFLGVSTELSPRFCLVSPWMENGNVNSFLEKNPDHDRLRMLSEIAEGLRYLHDCNPQIIHGDVRGANIMIDSSKTCCLADFGLALVTGSQTTSSSGHGTFRWMAPEILLSWKGQEKIPSSRDVYAFACTALEIYTGQPPYAEIGDGQVLAMMNEGKRPPRPVKPIAPIADQLWDLIEECWVEHAASRPSALKILQVLRSISSIPSVASQETLSSLPKETESTIPVILLEDFDQAIHARDRLARHRTPWRSKDSLSSVASSTPELIPQTPAQDILNHRSHHYWRSKDSLSSVASSVSGLSLYHLRVTTDSEPVTANTSFRTPTPSPVIDGINAPESVQAWVDDSDPVYDSPDCSVAHLDAGEEEDGFLGDRRANSLMYGVSHGFNEPMVSTLSFRSLDASCAIPQDIHLRYGSYQPFHIQAPSWQDLLHLLKGHPETVINVDVPEDTIAPSEFSLRVVCQFVKPPLARQWRTIIWLTVDYPLPRIEGKRLRGGYEVKNLPRSYTLASSALPSLLKESEKNSPMCYTIPQTKDLPYPSLPISLPDLAIYLEASMDQSRRSLSKRWRRSHDVELLARMVDCCNNDDIPAPGNGFLRKLQRAFHIPRWPKTF</sequence>
<organism evidence="2 3">
    <name type="scientific">Marasmiellus scandens</name>
    <dbReference type="NCBI Taxonomy" id="2682957"/>
    <lineage>
        <taxon>Eukaryota</taxon>
        <taxon>Fungi</taxon>
        <taxon>Dikarya</taxon>
        <taxon>Basidiomycota</taxon>
        <taxon>Agaricomycotina</taxon>
        <taxon>Agaricomycetes</taxon>
        <taxon>Agaricomycetidae</taxon>
        <taxon>Agaricales</taxon>
        <taxon>Marasmiineae</taxon>
        <taxon>Omphalotaceae</taxon>
        <taxon>Marasmiellus</taxon>
    </lineage>
</organism>
<accession>A0ABR1K1K1</accession>
<dbReference type="InterPro" id="IPR001245">
    <property type="entry name" value="Ser-Thr/Tyr_kinase_cat_dom"/>
</dbReference>
<dbReference type="InterPro" id="IPR008266">
    <property type="entry name" value="Tyr_kinase_AS"/>
</dbReference>
<name>A0ABR1K1K1_9AGAR</name>
<gene>
    <name evidence="2" type="ORF">VKT23_001634</name>
</gene>
<evidence type="ECO:0000313" key="2">
    <source>
        <dbReference type="EMBL" id="KAK7470196.1"/>
    </source>
</evidence>
<dbReference type="EMBL" id="JBANRG010000002">
    <property type="protein sequence ID" value="KAK7470196.1"/>
    <property type="molecule type" value="Genomic_DNA"/>
</dbReference>
<protein>
    <recommendedName>
        <fullName evidence="1">Protein kinase domain-containing protein</fullName>
    </recommendedName>
</protein>
<comment type="caution">
    <text evidence="2">The sequence shown here is derived from an EMBL/GenBank/DDBJ whole genome shotgun (WGS) entry which is preliminary data.</text>
</comment>
<dbReference type="PANTHER" id="PTHR44329">
    <property type="entry name" value="SERINE/THREONINE-PROTEIN KINASE TNNI3K-RELATED"/>
    <property type="match status" value="1"/>
</dbReference>
<proteinExistence type="predicted"/>
<dbReference type="PROSITE" id="PS00109">
    <property type="entry name" value="PROTEIN_KINASE_TYR"/>
    <property type="match status" value="1"/>
</dbReference>
<dbReference type="InterPro" id="IPR000719">
    <property type="entry name" value="Prot_kinase_dom"/>
</dbReference>